<evidence type="ECO:0000256" key="6">
    <source>
        <dbReference type="ARBA" id="ARBA00038306"/>
    </source>
</evidence>
<evidence type="ECO:0000313" key="10">
    <source>
        <dbReference type="Proteomes" id="UP000189796"/>
    </source>
</evidence>
<dbReference type="Pfam" id="PF13505">
    <property type="entry name" value="OMP_b-brl"/>
    <property type="match status" value="1"/>
</dbReference>
<evidence type="ECO:0000256" key="1">
    <source>
        <dbReference type="ARBA" id="ARBA00004442"/>
    </source>
</evidence>
<gene>
    <name evidence="9" type="ORF">SAMN05443248_7739</name>
</gene>
<dbReference type="Proteomes" id="UP000189796">
    <property type="component" value="Chromosome I"/>
</dbReference>
<dbReference type="InterPro" id="IPR027385">
    <property type="entry name" value="Beta-barrel_OMP"/>
</dbReference>
<dbReference type="AlphaFoldDB" id="A0A1M5XZA9"/>
<keyword evidence="4" id="KW-0472">Membrane</keyword>
<sequence>MKRICIIGSTTSVVLATCPFAAAADLPPSKPIKAPVPAAIYNWTGLYVGGHVGYGQGSLGPGTNPIPEQAVFFPHSLTGMIAGFQAGYNLQLPNRVVLGVEADASFTSPVDRPKLDPAPFNTTLEYAATARGRIGYAFGTILPYVTGGLAWGQTRVNINAGDGSLLSSQLLPHVGWTAGLGMEMAVGGNWSAKIEYDYIDLARRTYGLGEAMLSVINVDPRIHTIKVGLNYQLGDTPHWAPSATSPINGMQLPESPDWNVHGQTTFIAQGYPSIRSPYEGANSLPGGGQGRETLTADAFLGWRLWDGGELYLNPELAQGFGLDTTLGLAGFSNGEAQKGGTDFPKFRPQRYFFRQTFGLGGEQEEVADGPLQLAGKRDIDRVTLTVGRFAVGDFFDGNSYAKDPRADFMNWAIWSSGAYDFPADLPGFTRGAVVELNRKDWAVRAGLFQVPSAPNSDVLTSKGGGAVVELEERYAISDRPGKLRLGVFGNQGNTANYSEALALVAADPSLDINATTASIRHIQLKYGFYANMEQAITKDIGIFARASWNDGQTETLSFTDIDRSISGGVSIKGSSWGRTNDTIGIGGAINGLSAAHRDFLAAGGMGLLIGDGQLNYREEKILEAYYAYNLNKWSTLTFDYQFIADPAYNADRGPVSVFSARAHAEF</sequence>
<evidence type="ECO:0000313" key="9">
    <source>
        <dbReference type="EMBL" id="SHI04878.1"/>
    </source>
</evidence>
<keyword evidence="3 7" id="KW-0732">Signal</keyword>
<comment type="subcellular location">
    <subcellularLocation>
        <location evidence="1">Cell outer membrane</location>
    </subcellularLocation>
</comment>
<dbReference type="PANTHER" id="PTHR34001">
    <property type="entry name" value="BLL7405 PROTEIN"/>
    <property type="match status" value="1"/>
</dbReference>
<proteinExistence type="inferred from homology"/>
<feature type="chain" id="PRO_5009735459" evidence="7">
    <location>
        <begin position="24"/>
        <end position="666"/>
    </location>
</feature>
<evidence type="ECO:0000256" key="3">
    <source>
        <dbReference type="ARBA" id="ARBA00022729"/>
    </source>
</evidence>
<dbReference type="PANTHER" id="PTHR34001:SF3">
    <property type="entry name" value="BLL7405 PROTEIN"/>
    <property type="match status" value="1"/>
</dbReference>
<dbReference type="GO" id="GO:0015288">
    <property type="term" value="F:porin activity"/>
    <property type="evidence" value="ECO:0007669"/>
    <property type="project" value="InterPro"/>
</dbReference>
<dbReference type="OrthoDB" id="5755240at2"/>
<evidence type="ECO:0000256" key="7">
    <source>
        <dbReference type="RuleBase" id="RU363072"/>
    </source>
</evidence>
<keyword evidence="5" id="KW-0998">Cell outer membrane</keyword>
<evidence type="ECO:0000259" key="8">
    <source>
        <dbReference type="Pfam" id="PF13505"/>
    </source>
</evidence>
<dbReference type="GO" id="GO:0008643">
    <property type="term" value="P:carbohydrate transport"/>
    <property type="evidence" value="ECO:0007669"/>
    <property type="project" value="InterPro"/>
</dbReference>
<protein>
    <submittedName>
        <fullName evidence="9">High affinity Mn2+ porin</fullName>
    </submittedName>
</protein>
<evidence type="ECO:0000256" key="2">
    <source>
        <dbReference type="ARBA" id="ARBA00008769"/>
    </source>
</evidence>
<dbReference type="GO" id="GO:0009279">
    <property type="term" value="C:cell outer membrane"/>
    <property type="evidence" value="ECO:0007669"/>
    <property type="project" value="UniProtKB-SubCell"/>
</dbReference>
<dbReference type="Gene3D" id="2.40.160.20">
    <property type="match status" value="1"/>
</dbReference>
<feature type="domain" description="Outer membrane protein beta-barrel" evidence="8">
    <location>
        <begin position="37"/>
        <end position="232"/>
    </location>
</feature>
<evidence type="ECO:0000256" key="5">
    <source>
        <dbReference type="ARBA" id="ARBA00023237"/>
    </source>
</evidence>
<evidence type="ECO:0000256" key="4">
    <source>
        <dbReference type="ARBA" id="ARBA00023136"/>
    </source>
</evidence>
<feature type="signal peptide" evidence="7">
    <location>
        <begin position="1"/>
        <end position="23"/>
    </location>
</feature>
<dbReference type="InterPro" id="IPR051692">
    <property type="entry name" value="OMP-like"/>
</dbReference>
<dbReference type="InterPro" id="IPR038673">
    <property type="entry name" value="OprB_sf"/>
</dbReference>
<dbReference type="Gene3D" id="2.40.160.180">
    <property type="entry name" value="Carbohydrate-selective porin OprB"/>
    <property type="match status" value="1"/>
</dbReference>
<comment type="similarity">
    <text evidence="2 7">Belongs to the OprB family.</text>
</comment>
<reference evidence="9 10" key="1">
    <citation type="submission" date="2016-11" db="EMBL/GenBank/DDBJ databases">
        <authorList>
            <person name="Jaros S."/>
            <person name="Januszkiewicz K."/>
            <person name="Wedrychowicz H."/>
        </authorList>
    </citation>
    <scope>NUCLEOTIDE SEQUENCE [LARGE SCALE GENOMIC DNA]</scope>
    <source>
        <strain evidence="9 10">GAS138</strain>
    </source>
</reference>
<accession>A0A1M5XZA9</accession>
<dbReference type="SUPFAM" id="SSF56925">
    <property type="entry name" value="OMPA-like"/>
    <property type="match status" value="1"/>
</dbReference>
<organism evidence="9 10">
    <name type="scientific">Bradyrhizobium erythrophlei</name>
    <dbReference type="NCBI Taxonomy" id="1437360"/>
    <lineage>
        <taxon>Bacteria</taxon>
        <taxon>Pseudomonadati</taxon>
        <taxon>Pseudomonadota</taxon>
        <taxon>Alphaproteobacteria</taxon>
        <taxon>Hyphomicrobiales</taxon>
        <taxon>Nitrobacteraceae</taxon>
        <taxon>Bradyrhizobium</taxon>
    </lineage>
</organism>
<dbReference type="Pfam" id="PF04966">
    <property type="entry name" value="OprB"/>
    <property type="match status" value="1"/>
</dbReference>
<comment type="similarity">
    <text evidence="6">Belongs to the Omp25/RopB family.</text>
</comment>
<dbReference type="RefSeq" id="WP_154072719.1">
    <property type="nucleotide sequence ID" value="NZ_LT670817.1"/>
</dbReference>
<dbReference type="InterPro" id="IPR007049">
    <property type="entry name" value="Carb-sel_porin_OprB"/>
</dbReference>
<dbReference type="InterPro" id="IPR011250">
    <property type="entry name" value="OMP/PagP_B-barrel"/>
</dbReference>
<dbReference type="EMBL" id="LT670817">
    <property type="protein sequence ID" value="SHI04878.1"/>
    <property type="molecule type" value="Genomic_DNA"/>
</dbReference>
<name>A0A1M5XZA9_9BRAD</name>